<keyword evidence="2" id="KW-1185">Reference proteome</keyword>
<dbReference type="WBParaSite" id="SPAL_0001571600.1">
    <property type="protein sequence ID" value="SPAL_0001571600.1"/>
    <property type="gene ID" value="SPAL_0001571600"/>
</dbReference>
<dbReference type="SUPFAM" id="SSF81383">
    <property type="entry name" value="F-box domain"/>
    <property type="match status" value="1"/>
</dbReference>
<evidence type="ECO:0000313" key="3">
    <source>
        <dbReference type="WBParaSite" id="SPAL_0001571600.1"/>
    </source>
</evidence>
<reference evidence="3" key="1">
    <citation type="submission" date="2017-02" db="UniProtKB">
        <authorList>
            <consortium name="WormBaseParasite"/>
        </authorList>
    </citation>
    <scope>IDENTIFICATION</scope>
</reference>
<organism evidence="2 3">
    <name type="scientific">Strongyloides papillosus</name>
    <name type="common">Intestinal threadworm</name>
    <dbReference type="NCBI Taxonomy" id="174720"/>
    <lineage>
        <taxon>Eukaryota</taxon>
        <taxon>Metazoa</taxon>
        <taxon>Ecdysozoa</taxon>
        <taxon>Nematoda</taxon>
        <taxon>Chromadorea</taxon>
        <taxon>Rhabditida</taxon>
        <taxon>Tylenchina</taxon>
        <taxon>Panagrolaimomorpha</taxon>
        <taxon>Strongyloidoidea</taxon>
        <taxon>Strongyloididae</taxon>
        <taxon>Strongyloides</taxon>
    </lineage>
</organism>
<sequence length="334" mass="39277">MTSLTSNTITSSLSIEVLPEELLILIFSDLNWKDIINVKKTCKLFFTIIESNLRRLQKPKLQKLLINSTIESDTRCKISFIFKYNETKEITIIIYNNDFKKNTEKFYDVGYLFKRMDLSDLYIITISSIGNTILFDILNHYFPSSIKVEQINIKIKNCPVFRGFTKFIEKINHLYILNIEHLCFGNQKIPSNYTFPKFNGLEEFNIKECSKTKFFNAKMLEKVLKTSPAINQLGIFTERNNLEYTVINTIRQKQNSKHSDNCNEDYYAIALPNRNVTNTLDGLKKYYKNRSVTFDEDLRFHGSVYISTECNSCEKVNYIHFIYLNTERFCEECC</sequence>
<dbReference type="AlphaFoldDB" id="A0A0N5CCW7"/>
<name>A0A0N5CCW7_STREA</name>
<dbReference type="SMART" id="SM00256">
    <property type="entry name" value="FBOX"/>
    <property type="match status" value="1"/>
</dbReference>
<evidence type="ECO:0000313" key="2">
    <source>
        <dbReference type="Proteomes" id="UP000046392"/>
    </source>
</evidence>
<protein>
    <submittedName>
        <fullName evidence="3">F-box domain-containing protein</fullName>
    </submittedName>
</protein>
<evidence type="ECO:0000259" key="1">
    <source>
        <dbReference type="PROSITE" id="PS50181"/>
    </source>
</evidence>
<proteinExistence type="predicted"/>
<dbReference type="PROSITE" id="PS50181">
    <property type="entry name" value="FBOX"/>
    <property type="match status" value="1"/>
</dbReference>
<dbReference type="InterPro" id="IPR036047">
    <property type="entry name" value="F-box-like_dom_sf"/>
</dbReference>
<dbReference type="Proteomes" id="UP000046392">
    <property type="component" value="Unplaced"/>
</dbReference>
<accession>A0A0N5CCW7</accession>
<dbReference type="InterPro" id="IPR001810">
    <property type="entry name" value="F-box_dom"/>
</dbReference>
<feature type="domain" description="F-box" evidence="1">
    <location>
        <begin position="12"/>
        <end position="56"/>
    </location>
</feature>
<dbReference type="Gene3D" id="1.20.1280.50">
    <property type="match status" value="1"/>
</dbReference>
<dbReference type="Pfam" id="PF12937">
    <property type="entry name" value="F-box-like"/>
    <property type="match status" value="1"/>
</dbReference>